<evidence type="ECO:0000313" key="3">
    <source>
        <dbReference type="EMBL" id="BAV31386.1"/>
    </source>
</evidence>
<proteinExistence type="predicted"/>
<dbReference type="AlphaFoldDB" id="A0A1B4X9A9"/>
<feature type="chain" id="PRO_5008572210" evidence="1">
    <location>
        <begin position="20"/>
        <end position="178"/>
    </location>
</feature>
<keyword evidence="1" id="KW-0732">Signal</keyword>
<organism evidence="3">
    <name type="scientific">Riptortus pedestris</name>
    <name type="common">Bean bug</name>
    <dbReference type="NCBI Taxonomy" id="329032"/>
    <lineage>
        <taxon>Eukaryota</taxon>
        <taxon>Metazoa</taxon>
        <taxon>Ecdysozoa</taxon>
        <taxon>Arthropoda</taxon>
        <taxon>Hexapoda</taxon>
        <taxon>Insecta</taxon>
        <taxon>Pterygota</taxon>
        <taxon>Neoptera</taxon>
        <taxon>Paraneoptera</taxon>
        <taxon>Hemiptera</taxon>
        <taxon>Heteroptera</taxon>
        <taxon>Panheteroptera</taxon>
        <taxon>Pentatomomorpha</taxon>
        <taxon>Coreoidea</taxon>
        <taxon>Alydidae</taxon>
        <taxon>Riptortus</taxon>
    </lineage>
</organism>
<dbReference type="InterPro" id="IPR031941">
    <property type="entry name" value="DUF4773"/>
</dbReference>
<evidence type="ECO:0000256" key="1">
    <source>
        <dbReference type="SAM" id="SignalP"/>
    </source>
</evidence>
<name>A0A1B4X9A9_RIPPE</name>
<evidence type="ECO:0000259" key="2">
    <source>
        <dbReference type="Pfam" id="PF15998"/>
    </source>
</evidence>
<dbReference type="Pfam" id="PF15998">
    <property type="entry name" value="DUF4773"/>
    <property type="match status" value="1"/>
</dbReference>
<feature type="signal peptide" evidence="1">
    <location>
        <begin position="1"/>
        <end position="19"/>
    </location>
</feature>
<feature type="domain" description="DUF4773" evidence="2">
    <location>
        <begin position="55"/>
        <end position="150"/>
    </location>
</feature>
<sequence length="178" mass="19436">MNKFLLAFLCLAVCQLAYAEKSWDEEDVEEDDESRAFWDKLFNFFKKTLSVEPLNCQGANCRTCVKVLGKGGCIGIGYNKQGGANAAIQVSVQSGSGRNIWNGNINAGRPVPSCVNLPKPIKEVCIQNFWVTVGQNGQNGDVCFTINFKSYSTGIKFCAGYTAQGGFAPHVHPQIVRT</sequence>
<dbReference type="EMBL" id="LC167344">
    <property type="protein sequence ID" value="BAV31386.1"/>
    <property type="molecule type" value="Genomic_DNA"/>
</dbReference>
<reference evidence="3" key="1">
    <citation type="submission" date="2016-07" db="EMBL/GenBank/DDBJ databases">
        <title>Antimicrobial substance of Riptortus pedestris salivary gland was specifically degraded by a virulence factor of Serratia marcescens.</title>
        <authorList>
            <person name="Lee B.L."/>
            <person name="Lee J.B."/>
            <person name="Lee D.J."/>
            <person name="Jang H.A."/>
        </authorList>
    </citation>
    <scope>NUCLEOTIDE SEQUENCE</scope>
    <source>
        <tissue evidence="3">Salivary glands</tissue>
    </source>
</reference>
<protein>
    <submittedName>
        <fullName evidence="3">Trialysin 1</fullName>
    </submittedName>
</protein>
<accession>A0A1B4X9A9</accession>